<dbReference type="AlphaFoldDB" id="A0AAD9DFL1"/>
<protein>
    <submittedName>
        <fullName evidence="9">Nicotinate-nucleotide adenylyltransferase-related protein</fullName>
        <ecNumber evidence="9">2.7.7.-</ecNumber>
    </submittedName>
</protein>
<comment type="caution">
    <text evidence="9">The sequence shown here is derived from an EMBL/GenBank/DDBJ whole genome shotgun (WGS) entry which is preliminary data.</text>
</comment>
<name>A0AAD9DFL1_9STRA</name>
<dbReference type="Proteomes" id="UP001224775">
    <property type="component" value="Unassembled WGS sequence"/>
</dbReference>
<evidence type="ECO:0000313" key="9">
    <source>
        <dbReference type="EMBL" id="KAK1744015.1"/>
    </source>
</evidence>
<keyword evidence="3 9" id="KW-0808">Transferase</keyword>
<feature type="domain" description="Cytidyltransferase-like" evidence="8">
    <location>
        <begin position="30"/>
        <end position="180"/>
    </location>
</feature>
<keyword evidence="4 9" id="KW-0548">Nucleotidyltransferase</keyword>
<dbReference type="InterPro" id="IPR004821">
    <property type="entry name" value="Cyt_trans-like"/>
</dbReference>
<keyword evidence="2" id="KW-0662">Pyridine nucleotide biosynthesis</keyword>
<dbReference type="InterPro" id="IPR005248">
    <property type="entry name" value="NadD/NMNAT"/>
</dbReference>
<keyword evidence="7" id="KW-0520">NAD</keyword>
<accession>A0AAD9DFL1</accession>
<evidence type="ECO:0000313" key="10">
    <source>
        <dbReference type="Proteomes" id="UP001224775"/>
    </source>
</evidence>
<evidence type="ECO:0000256" key="7">
    <source>
        <dbReference type="ARBA" id="ARBA00023027"/>
    </source>
</evidence>
<dbReference type="InterPro" id="IPR014729">
    <property type="entry name" value="Rossmann-like_a/b/a_fold"/>
</dbReference>
<dbReference type="SUPFAM" id="SSF52374">
    <property type="entry name" value="Nucleotidylyl transferase"/>
    <property type="match status" value="1"/>
</dbReference>
<evidence type="ECO:0000259" key="8">
    <source>
        <dbReference type="Pfam" id="PF01467"/>
    </source>
</evidence>
<keyword evidence="6" id="KW-0067">ATP-binding</keyword>
<evidence type="ECO:0000256" key="1">
    <source>
        <dbReference type="ARBA" id="ARBA00004790"/>
    </source>
</evidence>
<dbReference type="EMBL" id="JATAAI010000008">
    <property type="protein sequence ID" value="KAK1744015.1"/>
    <property type="molecule type" value="Genomic_DNA"/>
</dbReference>
<dbReference type="GO" id="GO:0070566">
    <property type="term" value="F:adenylyltransferase activity"/>
    <property type="evidence" value="ECO:0007669"/>
    <property type="project" value="UniProtKB-ARBA"/>
</dbReference>
<organism evidence="9 10">
    <name type="scientific">Skeletonema marinoi</name>
    <dbReference type="NCBI Taxonomy" id="267567"/>
    <lineage>
        <taxon>Eukaryota</taxon>
        <taxon>Sar</taxon>
        <taxon>Stramenopiles</taxon>
        <taxon>Ochrophyta</taxon>
        <taxon>Bacillariophyta</taxon>
        <taxon>Coscinodiscophyceae</taxon>
        <taxon>Thalassiosirophycidae</taxon>
        <taxon>Thalassiosirales</taxon>
        <taxon>Skeletonemataceae</taxon>
        <taxon>Skeletonema</taxon>
        <taxon>Skeletonema marinoi-dohrnii complex</taxon>
    </lineage>
</organism>
<proteinExistence type="predicted"/>
<evidence type="ECO:0000256" key="5">
    <source>
        <dbReference type="ARBA" id="ARBA00022741"/>
    </source>
</evidence>
<evidence type="ECO:0000256" key="6">
    <source>
        <dbReference type="ARBA" id="ARBA00022840"/>
    </source>
</evidence>
<sequence>MTDDKQHHRPKRRKRRVCLFGLSADPPTGHGGHLGIVAHLASMEMFDEVRVIPVYRHMFASKRGKQAPFQSRIQMCQLLFKDIPNVIVSEAERICFERVSDGLDEEHKESVRVGTADLLTMLITDEPNLEFTLALGADTFIDLVNGKWRRSEDVLQLVEYRIVVFRRLVEEDNASSEELKQHDEVKECIAKLQQRVDSITATTTITVTQIPSATKSDIGVSVSSSAARNTTDETVLREILSADVLDYIRERKMYAFSDFR</sequence>
<dbReference type="PANTHER" id="PTHR39321:SF3">
    <property type="entry name" value="PHOSPHOPANTETHEINE ADENYLYLTRANSFERASE"/>
    <property type="match status" value="1"/>
</dbReference>
<comment type="pathway">
    <text evidence="1">Cofactor biosynthesis; NAD(+) biosynthesis.</text>
</comment>
<dbReference type="GO" id="GO:0009435">
    <property type="term" value="P:NAD+ biosynthetic process"/>
    <property type="evidence" value="ECO:0007669"/>
    <property type="project" value="InterPro"/>
</dbReference>
<dbReference type="EC" id="2.7.7.-" evidence="9"/>
<dbReference type="Gene3D" id="3.40.50.620">
    <property type="entry name" value="HUPs"/>
    <property type="match status" value="1"/>
</dbReference>
<dbReference type="PANTHER" id="PTHR39321">
    <property type="entry name" value="NICOTINATE-NUCLEOTIDE ADENYLYLTRANSFERASE-RELATED"/>
    <property type="match status" value="1"/>
</dbReference>
<evidence type="ECO:0000256" key="3">
    <source>
        <dbReference type="ARBA" id="ARBA00022679"/>
    </source>
</evidence>
<keyword evidence="5" id="KW-0547">Nucleotide-binding</keyword>
<dbReference type="Pfam" id="PF01467">
    <property type="entry name" value="CTP_transf_like"/>
    <property type="match status" value="1"/>
</dbReference>
<reference evidence="9" key="1">
    <citation type="submission" date="2023-06" db="EMBL/GenBank/DDBJ databases">
        <title>Survivors Of The Sea: Transcriptome response of Skeletonema marinoi to long-term dormancy.</title>
        <authorList>
            <person name="Pinder M.I.M."/>
            <person name="Kourtchenko O."/>
            <person name="Robertson E.K."/>
            <person name="Larsson T."/>
            <person name="Maumus F."/>
            <person name="Osuna-Cruz C.M."/>
            <person name="Vancaester E."/>
            <person name="Stenow R."/>
            <person name="Vandepoele K."/>
            <person name="Ploug H."/>
            <person name="Bruchert V."/>
            <person name="Godhe A."/>
            <person name="Topel M."/>
        </authorList>
    </citation>
    <scope>NUCLEOTIDE SEQUENCE</scope>
    <source>
        <strain evidence="9">R05AC</strain>
    </source>
</reference>
<gene>
    <name evidence="9" type="ORF">QTG54_005612</name>
</gene>
<evidence type="ECO:0000256" key="4">
    <source>
        <dbReference type="ARBA" id="ARBA00022695"/>
    </source>
</evidence>
<keyword evidence="10" id="KW-1185">Reference proteome</keyword>
<evidence type="ECO:0000256" key="2">
    <source>
        <dbReference type="ARBA" id="ARBA00022642"/>
    </source>
</evidence>
<dbReference type="GO" id="GO:0005524">
    <property type="term" value="F:ATP binding"/>
    <property type="evidence" value="ECO:0007669"/>
    <property type="project" value="UniProtKB-KW"/>
</dbReference>